<feature type="compositionally biased region" description="Polar residues" evidence="1">
    <location>
        <begin position="1"/>
        <end position="11"/>
    </location>
</feature>
<feature type="compositionally biased region" description="Basic and acidic residues" evidence="1">
    <location>
        <begin position="15"/>
        <end position="27"/>
    </location>
</feature>
<evidence type="ECO:0000313" key="2">
    <source>
        <dbReference type="EMBL" id="KAF5895561.1"/>
    </source>
</evidence>
<gene>
    <name evidence="2" type="ORF">DAT39_014734</name>
</gene>
<evidence type="ECO:0000313" key="3">
    <source>
        <dbReference type="Proteomes" id="UP000727407"/>
    </source>
</evidence>
<keyword evidence="3" id="KW-1185">Reference proteome</keyword>
<protein>
    <submittedName>
        <fullName evidence="2">Uncharacterized protein</fullName>
    </submittedName>
</protein>
<dbReference type="EMBL" id="QNUK01000317">
    <property type="protein sequence ID" value="KAF5895561.1"/>
    <property type="molecule type" value="Genomic_DNA"/>
</dbReference>
<dbReference type="AlphaFoldDB" id="A0A8J4WZ25"/>
<comment type="caution">
    <text evidence="2">The sequence shown here is derived from an EMBL/GenBank/DDBJ whole genome shotgun (WGS) entry which is preliminary data.</text>
</comment>
<accession>A0A8J4WZ25</accession>
<dbReference type="Proteomes" id="UP000727407">
    <property type="component" value="Unassembled WGS sequence"/>
</dbReference>
<feature type="region of interest" description="Disordered" evidence="1">
    <location>
        <begin position="1"/>
        <end position="29"/>
    </location>
</feature>
<reference evidence="2" key="1">
    <citation type="submission" date="2020-07" db="EMBL/GenBank/DDBJ databases">
        <title>Clarias magur genome sequencing, assembly and annotation.</title>
        <authorList>
            <person name="Kushwaha B."/>
            <person name="Kumar R."/>
            <person name="Das P."/>
            <person name="Joshi C.G."/>
            <person name="Kumar D."/>
            <person name="Nagpure N.S."/>
            <person name="Pandey M."/>
            <person name="Agarwal S."/>
            <person name="Srivastava S."/>
            <person name="Singh M."/>
            <person name="Sahoo L."/>
            <person name="Jayasankar P."/>
            <person name="Meher P.K."/>
            <person name="Koringa P.G."/>
            <person name="Iquebal M.A."/>
            <person name="Das S.P."/>
            <person name="Bit A."/>
            <person name="Patnaik S."/>
            <person name="Patel N."/>
            <person name="Shah T.M."/>
            <person name="Hinsu A."/>
            <person name="Jena J.K."/>
        </authorList>
    </citation>
    <scope>NUCLEOTIDE SEQUENCE</scope>
    <source>
        <strain evidence="2">CIFAMagur01</strain>
        <tissue evidence="2">Testis</tissue>
    </source>
</reference>
<evidence type="ECO:0000256" key="1">
    <source>
        <dbReference type="SAM" id="MobiDB-lite"/>
    </source>
</evidence>
<name>A0A8J4WZ25_CLAMG</name>
<sequence length="77" mass="8046">MQATSGPNVPSSEPADGRGAELVRRDTQGSAANKQPFVLISGSLCEALQRQAPDRVLISRWFGLISAANAIASSSPH</sequence>
<organism evidence="2 3">
    <name type="scientific">Clarias magur</name>
    <name type="common">Asian catfish</name>
    <name type="synonym">Macropteronotus magur</name>
    <dbReference type="NCBI Taxonomy" id="1594786"/>
    <lineage>
        <taxon>Eukaryota</taxon>
        <taxon>Metazoa</taxon>
        <taxon>Chordata</taxon>
        <taxon>Craniata</taxon>
        <taxon>Vertebrata</taxon>
        <taxon>Euteleostomi</taxon>
        <taxon>Actinopterygii</taxon>
        <taxon>Neopterygii</taxon>
        <taxon>Teleostei</taxon>
        <taxon>Ostariophysi</taxon>
        <taxon>Siluriformes</taxon>
        <taxon>Clariidae</taxon>
        <taxon>Clarias</taxon>
    </lineage>
</organism>
<proteinExistence type="predicted"/>